<sequence>MDIETLNEYGKKVYHCYQYQLKENDSYDELTDRDISSVAYLVQLLKEMQEEYNSADIKDLATDYYTDLHQQIVKYDVEINDWHKQLSIQSLDEFTESASAI</sequence>
<name>A0ABT3PP94_9BACT</name>
<dbReference type="RefSeq" id="WP_265766461.1">
    <property type="nucleotide sequence ID" value="NZ_JAGGJA010000008.1"/>
</dbReference>
<keyword evidence="2" id="KW-1185">Reference proteome</keyword>
<evidence type="ECO:0000313" key="2">
    <source>
        <dbReference type="Proteomes" id="UP001207918"/>
    </source>
</evidence>
<accession>A0ABT3PP94</accession>
<proteinExistence type="predicted"/>
<dbReference type="Proteomes" id="UP001207918">
    <property type="component" value="Unassembled WGS sequence"/>
</dbReference>
<evidence type="ECO:0000313" key="1">
    <source>
        <dbReference type="EMBL" id="MCW9707671.1"/>
    </source>
</evidence>
<organism evidence="1 2">
    <name type="scientific">Fodinibius salsisoli</name>
    <dbReference type="NCBI Taxonomy" id="2820877"/>
    <lineage>
        <taxon>Bacteria</taxon>
        <taxon>Pseudomonadati</taxon>
        <taxon>Balneolota</taxon>
        <taxon>Balneolia</taxon>
        <taxon>Balneolales</taxon>
        <taxon>Balneolaceae</taxon>
        <taxon>Fodinibius</taxon>
    </lineage>
</organism>
<gene>
    <name evidence="1" type="ORF">J6I44_12460</name>
</gene>
<reference evidence="1 2" key="1">
    <citation type="submission" date="2021-03" db="EMBL/GenBank/DDBJ databases">
        <title>Aliifodinibius sp. nov., a new bacterium isolated from saline soil.</title>
        <authorList>
            <person name="Galisteo C."/>
            <person name="De La Haba R."/>
            <person name="Sanchez-Porro C."/>
            <person name="Ventosa A."/>
        </authorList>
    </citation>
    <scope>NUCLEOTIDE SEQUENCE [LARGE SCALE GENOMIC DNA]</scope>
    <source>
        <strain evidence="1 2">1BSP15-2V2</strain>
    </source>
</reference>
<dbReference type="EMBL" id="JAGGJA010000008">
    <property type="protein sequence ID" value="MCW9707671.1"/>
    <property type="molecule type" value="Genomic_DNA"/>
</dbReference>
<protein>
    <submittedName>
        <fullName evidence="1">Uncharacterized protein</fullName>
    </submittedName>
</protein>
<comment type="caution">
    <text evidence="1">The sequence shown here is derived from an EMBL/GenBank/DDBJ whole genome shotgun (WGS) entry which is preliminary data.</text>
</comment>